<dbReference type="Gene3D" id="1.10.10.10">
    <property type="entry name" value="Winged helix-like DNA-binding domain superfamily/Winged helix DNA-binding domain"/>
    <property type="match status" value="1"/>
</dbReference>
<organism evidence="5 6">
    <name type="scientific">Gellertiella hungarica</name>
    <dbReference type="NCBI Taxonomy" id="1572859"/>
    <lineage>
        <taxon>Bacteria</taxon>
        <taxon>Pseudomonadati</taxon>
        <taxon>Pseudomonadota</taxon>
        <taxon>Alphaproteobacteria</taxon>
        <taxon>Hyphomicrobiales</taxon>
        <taxon>Rhizobiaceae</taxon>
        <taxon>Gellertiella</taxon>
    </lineage>
</organism>
<keyword evidence="6" id="KW-1185">Reference proteome</keyword>
<protein>
    <submittedName>
        <fullName evidence="5">DNA-binding GntR family transcriptional regulator</fullName>
    </submittedName>
</protein>
<evidence type="ECO:0000259" key="4">
    <source>
        <dbReference type="PROSITE" id="PS50949"/>
    </source>
</evidence>
<dbReference type="PROSITE" id="PS50949">
    <property type="entry name" value="HTH_GNTR"/>
    <property type="match status" value="1"/>
</dbReference>
<dbReference type="Pfam" id="PF00392">
    <property type="entry name" value="GntR"/>
    <property type="match status" value="1"/>
</dbReference>
<proteinExistence type="predicted"/>
<dbReference type="Pfam" id="PF07729">
    <property type="entry name" value="FCD"/>
    <property type="match status" value="1"/>
</dbReference>
<dbReference type="SUPFAM" id="SSF46785">
    <property type="entry name" value="Winged helix' DNA-binding domain"/>
    <property type="match status" value="1"/>
</dbReference>
<dbReference type="SMART" id="SM00895">
    <property type="entry name" value="FCD"/>
    <property type="match status" value="1"/>
</dbReference>
<evidence type="ECO:0000313" key="6">
    <source>
        <dbReference type="Proteomes" id="UP000528286"/>
    </source>
</evidence>
<keyword evidence="1" id="KW-0805">Transcription regulation</keyword>
<evidence type="ECO:0000313" key="5">
    <source>
        <dbReference type="EMBL" id="MBB4064723.1"/>
    </source>
</evidence>
<feature type="domain" description="HTH gntR-type" evidence="4">
    <location>
        <begin position="6"/>
        <end position="73"/>
    </location>
</feature>
<keyword evidence="3" id="KW-0804">Transcription</keyword>
<dbReference type="SUPFAM" id="SSF48008">
    <property type="entry name" value="GntR ligand-binding domain-like"/>
    <property type="match status" value="1"/>
</dbReference>
<dbReference type="PANTHER" id="PTHR43537">
    <property type="entry name" value="TRANSCRIPTIONAL REGULATOR, GNTR FAMILY"/>
    <property type="match status" value="1"/>
</dbReference>
<dbReference type="SMART" id="SM00345">
    <property type="entry name" value="HTH_GNTR"/>
    <property type="match status" value="1"/>
</dbReference>
<name>A0A7W6J4P3_9HYPH</name>
<reference evidence="5 6" key="1">
    <citation type="submission" date="2020-08" db="EMBL/GenBank/DDBJ databases">
        <title>Genomic Encyclopedia of Type Strains, Phase IV (KMG-IV): sequencing the most valuable type-strain genomes for metagenomic binning, comparative biology and taxonomic classification.</title>
        <authorList>
            <person name="Goeker M."/>
        </authorList>
    </citation>
    <scope>NUCLEOTIDE SEQUENCE [LARGE SCALE GENOMIC DNA]</scope>
    <source>
        <strain evidence="5 6">DSM 29853</strain>
    </source>
</reference>
<evidence type="ECO:0000256" key="3">
    <source>
        <dbReference type="ARBA" id="ARBA00023163"/>
    </source>
</evidence>
<comment type="caution">
    <text evidence="5">The sequence shown here is derived from an EMBL/GenBank/DDBJ whole genome shotgun (WGS) entry which is preliminary data.</text>
</comment>
<dbReference type="InterPro" id="IPR036390">
    <property type="entry name" value="WH_DNA-bd_sf"/>
</dbReference>
<dbReference type="PANTHER" id="PTHR43537:SF45">
    <property type="entry name" value="GNTR FAMILY REGULATORY PROTEIN"/>
    <property type="match status" value="1"/>
</dbReference>
<evidence type="ECO:0000256" key="1">
    <source>
        <dbReference type="ARBA" id="ARBA00023015"/>
    </source>
</evidence>
<dbReference type="RefSeq" id="WP_183365968.1">
    <property type="nucleotide sequence ID" value="NZ_JACIEZ010000003.1"/>
</dbReference>
<dbReference type="AlphaFoldDB" id="A0A7W6J4P3"/>
<dbReference type="Proteomes" id="UP000528286">
    <property type="component" value="Unassembled WGS sequence"/>
</dbReference>
<dbReference type="InterPro" id="IPR036388">
    <property type="entry name" value="WH-like_DNA-bd_sf"/>
</dbReference>
<accession>A0A7W6J4P3</accession>
<dbReference type="InterPro" id="IPR011711">
    <property type="entry name" value="GntR_C"/>
</dbReference>
<dbReference type="EMBL" id="JACIEZ010000003">
    <property type="protein sequence ID" value="MBB4064723.1"/>
    <property type="molecule type" value="Genomic_DNA"/>
</dbReference>
<dbReference type="Gene3D" id="1.20.120.530">
    <property type="entry name" value="GntR ligand-binding domain-like"/>
    <property type="match status" value="1"/>
</dbReference>
<dbReference type="InterPro" id="IPR008920">
    <property type="entry name" value="TF_FadR/GntR_C"/>
</dbReference>
<evidence type="ECO:0000256" key="2">
    <source>
        <dbReference type="ARBA" id="ARBA00023125"/>
    </source>
</evidence>
<dbReference type="GO" id="GO:0003700">
    <property type="term" value="F:DNA-binding transcription factor activity"/>
    <property type="evidence" value="ECO:0007669"/>
    <property type="project" value="InterPro"/>
</dbReference>
<gene>
    <name evidence="5" type="ORF">GGR23_001910</name>
</gene>
<keyword evidence="2 5" id="KW-0238">DNA-binding</keyword>
<sequence length="207" mass="22644">MSVSADSLSHQAYLALETLIVTLRLKPGSLVTERQLIDLAGQGRTPVREAIQKLAWQGLIVVRPRVGLQIAEIEPDDYAEIMQVRAKLEPLAAALVAEHATADQRARLLACAQTMTACAVSGDMAAFLAADKMFDEIMEDACPNRFLTAALAPLQTHARRLWFSVASHERMDRSISLHVAVIRAIQQGDVPGASRAMTGLMDYLLKR</sequence>
<dbReference type="GO" id="GO:0003677">
    <property type="term" value="F:DNA binding"/>
    <property type="evidence" value="ECO:0007669"/>
    <property type="project" value="UniProtKB-KW"/>
</dbReference>
<dbReference type="InterPro" id="IPR000524">
    <property type="entry name" value="Tscrpt_reg_HTH_GntR"/>
</dbReference>